<gene>
    <name evidence="1" type="ORF">MM415A03730_0005</name>
</gene>
<evidence type="ECO:0000313" key="1">
    <source>
        <dbReference type="EMBL" id="QJA70443.1"/>
    </source>
</evidence>
<name>A0A6M3JKF7_9ZZZZ</name>
<proteinExistence type="predicted"/>
<sequence>MTSKEIANKTRLADIITTAEGIAKLARRMKKSNAYLNSQYLQALIDDAQSIIELAATIATVTGYAIDK</sequence>
<dbReference type="EMBL" id="MT141793">
    <property type="protein sequence ID" value="QJA70443.1"/>
    <property type="molecule type" value="Genomic_DNA"/>
</dbReference>
<accession>A0A6M3JKF7</accession>
<organism evidence="1">
    <name type="scientific">viral metagenome</name>
    <dbReference type="NCBI Taxonomy" id="1070528"/>
    <lineage>
        <taxon>unclassified sequences</taxon>
        <taxon>metagenomes</taxon>
        <taxon>organismal metagenomes</taxon>
    </lineage>
</organism>
<reference evidence="1" key="1">
    <citation type="submission" date="2020-03" db="EMBL/GenBank/DDBJ databases">
        <title>The deep terrestrial virosphere.</title>
        <authorList>
            <person name="Holmfeldt K."/>
            <person name="Nilsson E."/>
            <person name="Simone D."/>
            <person name="Lopez-Fernandez M."/>
            <person name="Wu X."/>
            <person name="de Brujin I."/>
            <person name="Lundin D."/>
            <person name="Andersson A."/>
            <person name="Bertilsson S."/>
            <person name="Dopson M."/>
        </authorList>
    </citation>
    <scope>NUCLEOTIDE SEQUENCE</scope>
    <source>
        <strain evidence="1">MM415A03730</strain>
    </source>
</reference>
<dbReference type="AlphaFoldDB" id="A0A6M3JKF7"/>
<protein>
    <submittedName>
        <fullName evidence="1">Uncharacterized protein</fullName>
    </submittedName>
</protein>